<feature type="repeat" description="WD" evidence="3">
    <location>
        <begin position="903"/>
        <end position="944"/>
    </location>
</feature>
<reference evidence="6" key="1">
    <citation type="submission" date="2020-02" db="EMBL/GenBank/DDBJ databases">
        <authorList>
            <person name="Palmer J.M."/>
        </authorList>
    </citation>
    <scope>NUCLEOTIDE SEQUENCE</scope>
    <source>
        <strain evidence="6">EPUS1.4</strain>
        <tissue evidence="6">Thallus</tissue>
    </source>
</reference>
<dbReference type="CDD" id="cd00200">
    <property type="entry name" value="WD40"/>
    <property type="match status" value="2"/>
</dbReference>
<dbReference type="EMBL" id="JAACFV010000102">
    <property type="protein sequence ID" value="KAF7505723.1"/>
    <property type="molecule type" value="Genomic_DNA"/>
</dbReference>
<feature type="repeat" description="WD" evidence="3">
    <location>
        <begin position="1112"/>
        <end position="1153"/>
    </location>
</feature>
<dbReference type="Pfam" id="PF24883">
    <property type="entry name" value="NPHP3_N"/>
    <property type="match status" value="1"/>
</dbReference>
<keyword evidence="2" id="KW-0677">Repeat</keyword>
<dbReference type="PROSITE" id="PS00678">
    <property type="entry name" value="WD_REPEATS_1"/>
    <property type="match status" value="10"/>
</dbReference>
<accession>A0A8H7E2I1</accession>
<feature type="repeat" description="WD" evidence="3">
    <location>
        <begin position="945"/>
        <end position="986"/>
    </location>
</feature>
<evidence type="ECO:0000313" key="7">
    <source>
        <dbReference type="Proteomes" id="UP000606974"/>
    </source>
</evidence>
<feature type="domain" description="NACHT" evidence="5">
    <location>
        <begin position="371"/>
        <end position="516"/>
    </location>
</feature>
<evidence type="ECO:0000313" key="6">
    <source>
        <dbReference type="EMBL" id="KAF7505723.1"/>
    </source>
</evidence>
<dbReference type="Proteomes" id="UP000606974">
    <property type="component" value="Unassembled WGS sequence"/>
</dbReference>
<feature type="repeat" description="WD" evidence="3">
    <location>
        <begin position="1195"/>
        <end position="1235"/>
    </location>
</feature>
<dbReference type="InterPro" id="IPR011044">
    <property type="entry name" value="Quino_amine_DH_bsu"/>
</dbReference>
<sequence length="1509" mass="165836">MPWKDRLKARFGKKEPPTSSHVEAPPTSTPHARTAPDPATSLPSLPARLWNQAYDQAKTGDPGTVDAYEKILTIQLSEKDAPAPHSADLASQQNQIAQDAGERWMQMQQLVQNGLRRTEKDAKVKQGVEEGIQAAMAVKEVVDKAIQASPEAAVAWVGVCFALEILMNPLTQASSNRQGIAYVVSRMEWYWNLADLLLEENMTEGRSSGLREELEKAVTLLYAKLLLYQMKSVCYYHRGRLSVFARDLIKLDNWDGELGDIEAAEAVVQKDSAQYNTLAIRTRLGAIAEAAKSQNAKLDGISLAIREQTKQQERIHETSVNNQCLADLFLTDPRADKKRIEETKGGLLKDSYCWILDNPDFRKWRYNLQNQLLWVKADPGKGKTMLLCGIIDELQNLTSATGLLTYFFCQATNSRINNATAVLRGLLYMLAKQQPSLVSHIRKKYDSAGKGLFEGANTWFALTDIFISILEDPNLKCMYLIVDALDECISDLPRLLDLIIRTSSLSSRIKWLLSSRNELHIEQKLKSISAQARLSLELKQNAKQVAHAVDAYIDRKLACIDSLEDTTLRSQVREVLRQKANGTFLWVALVVQELEKPESWNPLEVVEEVPVGLHQLYDRMVDQIQQLTKKNSDRCRLLLSTVSVAYRPLYLAELGSLCKLSGQVSTLTKNTKTLVAMCGSFLTILDDQVYLIHQSAKDYLSDEARAAVFRQQGEVHYDVFSQSLRLLSGTLKRDIYSLDALGCMIDEVTMPVPDPLGATRYSCIYWIDHLCDSIISKSTGRDKDVQDGGAIHAFLKAHYLYWLEALSLCKSMSQGVVSITKLEDLVQRTKDASALIELVQDARRFIMSHKWVIENCPLQTYASALLFSPTCSLIRCLFKREELNWITTKPAMEDKWSPCLQTLEGHSGWVSSVAFSHNSARLASASYDKMVKIWDASSGTCLQTLEGHSDPVNSVAFSYDSARLASASSDKTIKIWDASSGVCLQTLDGHKHEVNSVAFSHDSARVASASSDETVKIWDASNGVCLQTLDNHGPVFSAAFSPGLAQVALASDNSIVTIWDASSGACLQTLEGHSDWATSVAFSPGSAQVASASNNGTVKIWDVYSGACLQTLKGHNNLVRSVAFSHDSARLASASYDRTVKIWDASSGTCLQTLKGHSDWAMSVAFSPNSAQVVSASFDKTVKIWDVSSGTCLQTKGHSDPVNLVAFSHDLARVASVSDETIKIWDASSGKCMQTLLKDIRCGVSSIAFSHDLAQVAAALELDIVKIWDASSGACLQTLEGHSGFIYSVAFSHDSAWVASASRDTTVKIWDASSGACLQTLEGHSSFIYSVAFSHNSTQVASASQDKTIKIWDVSSGACLQTLEGHGDRVKLVAFSHDSAWVASASGDKTVKIWDASSGDCLWTLTIGRVIYQISFDITGSYLHTNIGAINICALLGVPAPLTISEPYSPQYEGLALSADALWITYNSENLVLLPSEYRPRRKAVSGNTISIGTGSGRVWICKAEIDIS</sequence>
<dbReference type="InterPro" id="IPR001680">
    <property type="entry name" value="WD40_rpt"/>
</dbReference>
<evidence type="ECO:0000256" key="3">
    <source>
        <dbReference type="PROSITE-ProRule" id="PRU00221"/>
    </source>
</evidence>
<keyword evidence="7" id="KW-1185">Reference proteome</keyword>
<feature type="repeat" description="WD" evidence="3">
    <location>
        <begin position="1363"/>
        <end position="1404"/>
    </location>
</feature>
<dbReference type="InterPro" id="IPR027417">
    <property type="entry name" value="P-loop_NTPase"/>
</dbReference>
<protein>
    <recommendedName>
        <fullName evidence="5">NACHT domain-containing protein</fullName>
    </recommendedName>
</protein>
<feature type="compositionally biased region" description="Basic and acidic residues" evidence="4">
    <location>
        <begin position="1"/>
        <end position="16"/>
    </location>
</feature>
<dbReference type="Gene3D" id="2.130.10.10">
    <property type="entry name" value="YVTN repeat-like/Quinoprotein amine dehydrogenase"/>
    <property type="match status" value="6"/>
</dbReference>
<dbReference type="InterPro" id="IPR050349">
    <property type="entry name" value="WD_LIS1/nudF_dynein_reg"/>
</dbReference>
<dbReference type="SMART" id="SM00320">
    <property type="entry name" value="WD40"/>
    <property type="match status" value="12"/>
</dbReference>
<feature type="region of interest" description="Disordered" evidence="4">
    <location>
        <begin position="1"/>
        <end position="44"/>
    </location>
</feature>
<evidence type="ECO:0000256" key="2">
    <source>
        <dbReference type="ARBA" id="ARBA00022737"/>
    </source>
</evidence>
<feature type="repeat" description="WD" evidence="3">
    <location>
        <begin position="987"/>
        <end position="1028"/>
    </location>
</feature>
<proteinExistence type="predicted"/>
<gene>
    <name evidence="6" type="ORF">GJ744_000489</name>
</gene>
<dbReference type="PROSITE" id="PS50294">
    <property type="entry name" value="WD_REPEATS_REGION"/>
    <property type="match status" value="10"/>
</dbReference>
<name>A0A8H7E2I1_9EURO</name>
<dbReference type="InterPro" id="IPR020472">
    <property type="entry name" value="WD40_PAC1"/>
</dbReference>
<dbReference type="OrthoDB" id="538223at2759"/>
<feature type="repeat" description="WD" evidence="3">
    <location>
        <begin position="1028"/>
        <end position="1069"/>
    </location>
</feature>
<evidence type="ECO:0000256" key="1">
    <source>
        <dbReference type="ARBA" id="ARBA00022574"/>
    </source>
</evidence>
<dbReference type="PROSITE" id="PS50837">
    <property type="entry name" value="NACHT"/>
    <property type="match status" value="1"/>
</dbReference>
<feature type="repeat" description="WD" evidence="3">
    <location>
        <begin position="1070"/>
        <end position="1111"/>
    </location>
</feature>
<dbReference type="Pfam" id="PF17100">
    <property type="entry name" value="NACHT_N"/>
    <property type="match status" value="1"/>
</dbReference>
<dbReference type="Gene3D" id="3.40.50.300">
    <property type="entry name" value="P-loop containing nucleotide triphosphate hydrolases"/>
    <property type="match status" value="1"/>
</dbReference>
<dbReference type="Pfam" id="PF00400">
    <property type="entry name" value="WD40"/>
    <property type="match status" value="11"/>
</dbReference>
<dbReference type="InterPro" id="IPR007111">
    <property type="entry name" value="NACHT_NTPase"/>
</dbReference>
<keyword evidence="1 3" id="KW-0853">WD repeat</keyword>
<dbReference type="InterPro" id="IPR036322">
    <property type="entry name" value="WD40_repeat_dom_sf"/>
</dbReference>
<comment type="caution">
    <text evidence="6">The sequence shown here is derived from an EMBL/GenBank/DDBJ whole genome shotgun (WGS) entry which is preliminary data.</text>
</comment>
<dbReference type="InterPro" id="IPR019775">
    <property type="entry name" value="WD40_repeat_CS"/>
</dbReference>
<dbReference type="SUPFAM" id="SSF50978">
    <property type="entry name" value="WD40 repeat-like"/>
    <property type="match status" value="1"/>
</dbReference>
<feature type="repeat" description="WD" evidence="3">
    <location>
        <begin position="1154"/>
        <end position="1195"/>
    </location>
</feature>
<dbReference type="InterPro" id="IPR056884">
    <property type="entry name" value="NPHP3-like_N"/>
</dbReference>
<dbReference type="InterPro" id="IPR031359">
    <property type="entry name" value="NACHT_N"/>
</dbReference>
<evidence type="ECO:0000259" key="5">
    <source>
        <dbReference type="PROSITE" id="PS50837"/>
    </source>
</evidence>
<feature type="repeat" description="WD" evidence="3">
    <location>
        <begin position="1321"/>
        <end position="1362"/>
    </location>
</feature>
<dbReference type="PRINTS" id="PR00320">
    <property type="entry name" value="GPROTEINBRPT"/>
</dbReference>
<dbReference type="SUPFAM" id="SSF50969">
    <property type="entry name" value="YVTN repeat-like/Quinoprotein amine dehydrogenase"/>
    <property type="match status" value="1"/>
</dbReference>
<dbReference type="PROSITE" id="PS50082">
    <property type="entry name" value="WD_REPEATS_2"/>
    <property type="match status" value="11"/>
</dbReference>
<organism evidence="6 7">
    <name type="scientific">Endocarpon pusillum</name>
    <dbReference type="NCBI Taxonomy" id="364733"/>
    <lineage>
        <taxon>Eukaryota</taxon>
        <taxon>Fungi</taxon>
        <taxon>Dikarya</taxon>
        <taxon>Ascomycota</taxon>
        <taxon>Pezizomycotina</taxon>
        <taxon>Eurotiomycetes</taxon>
        <taxon>Chaetothyriomycetidae</taxon>
        <taxon>Verrucariales</taxon>
        <taxon>Verrucariaceae</taxon>
        <taxon>Endocarpon</taxon>
    </lineage>
</organism>
<feature type="repeat" description="WD" evidence="3">
    <location>
        <begin position="1279"/>
        <end position="1320"/>
    </location>
</feature>
<dbReference type="PANTHER" id="PTHR44129">
    <property type="entry name" value="WD REPEAT-CONTAINING PROTEIN POP1"/>
    <property type="match status" value="1"/>
</dbReference>
<dbReference type="FunFam" id="3.40.50.300:FF:001638">
    <property type="entry name" value="NACHT and WD40 domain protein"/>
    <property type="match status" value="1"/>
</dbReference>
<dbReference type="InterPro" id="IPR015943">
    <property type="entry name" value="WD40/YVTN_repeat-like_dom_sf"/>
</dbReference>
<evidence type="ECO:0000256" key="4">
    <source>
        <dbReference type="SAM" id="MobiDB-lite"/>
    </source>
</evidence>